<evidence type="ECO:0000313" key="4">
    <source>
        <dbReference type="RefSeq" id="XP_017778064.1"/>
    </source>
</evidence>
<protein>
    <submittedName>
        <fullName evidence="4">Protein mahjong-like isoform X1</fullName>
    </submittedName>
</protein>
<organism evidence="3 4">
    <name type="scientific">Nicrophorus vespilloides</name>
    <name type="common">Boreal carrion beetle</name>
    <dbReference type="NCBI Taxonomy" id="110193"/>
    <lineage>
        <taxon>Eukaryota</taxon>
        <taxon>Metazoa</taxon>
        <taxon>Ecdysozoa</taxon>
        <taxon>Arthropoda</taxon>
        <taxon>Hexapoda</taxon>
        <taxon>Insecta</taxon>
        <taxon>Pterygota</taxon>
        <taxon>Neoptera</taxon>
        <taxon>Endopterygota</taxon>
        <taxon>Coleoptera</taxon>
        <taxon>Polyphaga</taxon>
        <taxon>Staphyliniformia</taxon>
        <taxon>Silphidae</taxon>
        <taxon>Nicrophorinae</taxon>
        <taxon>Nicrophorus</taxon>
    </lineage>
</organism>
<dbReference type="InterPro" id="IPR015943">
    <property type="entry name" value="WD40/YVTN_repeat-like_dom_sf"/>
</dbReference>
<evidence type="ECO:0000256" key="1">
    <source>
        <dbReference type="ARBA" id="ARBA00004123"/>
    </source>
</evidence>
<comment type="subcellular location">
    <subcellularLocation>
        <location evidence="1">Nucleus</location>
    </subcellularLocation>
</comment>
<sequence>MEISIQLEEAAFLMKGWRDSFDVIGFDPVPIMTRLSEMLENGAYVIINKLDAQLKNKLLYEYMEVAPDYTCSLNSFRNNLITASLRMALGISVVNGYYLFTQPQTSTIRRLICLSMVPIEPMQSYAIGLLAIAMDTVDTVEYYRMENSKLMPVFFNKLRRLNDLPESEFGVKHVISEFPLSRMMQQAFILRFLTAMKSDLFCNMHLETVSQSDNLNLILSYLTIEDSYDERLVSETLKYLLTLMDCEDFCYTFLAHGGLECILYIPRVSILNNDLSMVIYTLLQYEGVMYTVCNARKAWLGCLISMVLWLLEDWEFVSTKQNNYMALFLACNFRFIGLLNEFDAHCGLTKLHSMLAVVADQPFSNKASLDLCVAYKSYLYTHLVVRCQQPQIKVDKSSLEHSNSMMEMILKEDNIEWMPVEYLLQLGSLKSILKIIYQSSYHCAPLEADIMKIECALGVLAIASSVHSVKILLSESMDFANELLTGLDVTLKVAMNCGFEKIALRIIVNCICGPNGPSDRMLNLVRFSHGFMILVDVLKETEDETNEVLKKLAKRALKVLLKFDEIKQIVSKILPKDIYCLEGNEESFIKKSNILEILSKFQLGLHTRTKAVSLSKHIIYSKYAPLQVFKLQKNNYPLFTCANFMNNANTLVTADNKGEVRIYNLDTKRIDKIFITEEGIEQLEVRHGGGYILLSKANQCTPTPSDSFLCCIKSHSCKIFKGQSFMEFNHFGEQNMVLGTSWGCATIFDLNVSGTAVQKFRPTFSNQYSFNKATFNIDDRLLLFDGVLFDVISGTEIHRFEKLNLIQNGVFHPNGLETIINGEIWDLRNFGLVKTVDNLKDRKVLFSPHQQIIYGTSLVQQEAFTCSMTSNFTTLDAQDYESIGNIIVAGGIRNVDVNRSSSLVAVVEWKAWNSEVRIYGAGLNWNEDCA</sequence>
<accession>A0ABM1MU14</accession>
<dbReference type="Proteomes" id="UP000695000">
    <property type="component" value="Unplaced"/>
</dbReference>
<reference evidence="4" key="1">
    <citation type="submission" date="2025-08" db="UniProtKB">
        <authorList>
            <consortium name="RefSeq"/>
        </authorList>
    </citation>
    <scope>IDENTIFICATION</scope>
    <source>
        <tissue evidence="4">Whole Larva</tissue>
    </source>
</reference>
<dbReference type="PANTHER" id="PTHR13129:SF4">
    <property type="entry name" value="DDB1- AND CUL4-ASSOCIATED FACTOR 1"/>
    <property type="match status" value="1"/>
</dbReference>
<dbReference type="Gene3D" id="2.130.10.10">
    <property type="entry name" value="YVTN repeat-like/Quinoprotein amine dehydrogenase"/>
    <property type="match status" value="1"/>
</dbReference>
<dbReference type="InterPro" id="IPR036322">
    <property type="entry name" value="WD40_repeat_dom_sf"/>
</dbReference>
<evidence type="ECO:0000313" key="3">
    <source>
        <dbReference type="Proteomes" id="UP000695000"/>
    </source>
</evidence>
<proteinExistence type="predicted"/>
<dbReference type="InterPro" id="IPR033270">
    <property type="entry name" value="VPRBP/DCAF1"/>
</dbReference>
<dbReference type="RefSeq" id="XP_017778064.1">
    <property type="nucleotide sequence ID" value="XM_017922575.1"/>
</dbReference>
<dbReference type="GeneID" id="108563797"/>
<gene>
    <name evidence="4" type="primary">LOC108563797</name>
</gene>
<keyword evidence="3" id="KW-1185">Reference proteome</keyword>
<evidence type="ECO:0000256" key="2">
    <source>
        <dbReference type="ARBA" id="ARBA00023242"/>
    </source>
</evidence>
<dbReference type="PANTHER" id="PTHR13129">
    <property type="entry name" value="VPRBP PROTEIN-RELATED"/>
    <property type="match status" value="1"/>
</dbReference>
<dbReference type="SUPFAM" id="SSF50978">
    <property type="entry name" value="WD40 repeat-like"/>
    <property type="match status" value="1"/>
</dbReference>
<keyword evidence="2" id="KW-0539">Nucleus</keyword>
<name>A0ABM1MU14_NICVS</name>